<name>A0ABM4CYZ2_HYDVU</name>
<dbReference type="Proteomes" id="UP001652625">
    <property type="component" value="Chromosome 12"/>
</dbReference>
<evidence type="ECO:0000313" key="4">
    <source>
        <dbReference type="Proteomes" id="UP001652625"/>
    </source>
</evidence>
<evidence type="ECO:0000259" key="3">
    <source>
        <dbReference type="Pfam" id="PF23088"/>
    </source>
</evidence>
<dbReference type="Pfam" id="PF13456">
    <property type="entry name" value="RVT_3"/>
    <property type="match status" value="1"/>
</dbReference>
<dbReference type="RefSeq" id="XP_065667190.1">
    <property type="nucleotide sequence ID" value="XM_065811118.1"/>
</dbReference>
<dbReference type="Pfam" id="PF17921">
    <property type="entry name" value="Integrase_H2C2"/>
    <property type="match status" value="1"/>
</dbReference>
<evidence type="ECO:0000259" key="2">
    <source>
        <dbReference type="Pfam" id="PF17921"/>
    </source>
</evidence>
<dbReference type="SUPFAM" id="SSF53098">
    <property type="entry name" value="Ribonuclease H-like"/>
    <property type="match status" value="1"/>
</dbReference>
<dbReference type="InterPro" id="IPR002156">
    <property type="entry name" value="RNaseH_domain"/>
</dbReference>
<dbReference type="Pfam" id="PF23088">
    <property type="entry name" value="DUF7047"/>
    <property type="match status" value="1"/>
</dbReference>
<gene>
    <name evidence="5" type="primary">LOC136087678</name>
</gene>
<feature type="domain" description="RNase H type-1" evidence="1">
    <location>
        <begin position="169"/>
        <end position="216"/>
    </location>
</feature>
<accession>A0ABM4CYZ2</accession>
<feature type="domain" description="DUF7047" evidence="3">
    <location>
        <begin position="75"/>
        <end position="122"/>
    </location>
</feature>
<protein>
    <submittedName>
        <fullName evidence="5">Uncharacterized protein LOC136087678</fullName>
    </submittedName>
</protein>
<sequence>MKSVVSAVIDQDELVKSGTSAYVDDIFVDESVVSLDYVKRHFFKYGLESKEGEQIGNDGVRVLGLCVRKVVGRIGYLPVCGWLRVICSLLKRKAVSLTKGWDDEICDENVKWVLKEVFAEVERCEPACGDWAVCGDEGKVWVDASSLAMGALIQVGETTVEDATWLRKVTSDIHINMAELDAVIRGMNMALMWKLKKVTVFTDSVTVLHWVSDALTGKSRLRSKATGEMLIQRRLSVLQQLIEEYNVSVEVKVIPSKDNLADALTRVRSRWLNKLTVPECRISCMGIVVTKAESISDIHQRTGHFGVNRTLNFVRKAIPTATESDVRNVIKSCEPCQSINPAPIRWEKGKLDVEGNWERLAMDITHYGTDKFLSLIDCGPSKYALWRQLLSSYGMSCHSPNTPSYFL</sequence>
<dbReference type="InterPro" id="IPR055475">
    <property type="entry name" value="DUF7047"/>
</dbReference>
<evidence type="ECO:0000313" key="5">
    <source>
        <dbReference type="RefSeq" id="XP_065667190.1"/>
    </source>
</evidence>
<dbReference type="InterPro" id="IPR012337">
    <property type="entry name" value="RNaseH-like_sf"/>
</dbReference>
<proteinExistence type="predicted"/>
<evidence type="ECO:0000259" key="1">
    <source>
        <dbReference type="Pfam" id="PF13456"/>
    </source>
</evidence>
<dbReference type="Gene3D" id="3.30.420.10">
    <property type="entry name" value="Ribonuclease H-like superfamily/Ribonuclease H"/>
    <property type="match status" value="1"/>
</dbReference>
<reference evidence="5" key="1">
    <citation type="submission" date="2025-08" db="UniProtKB">
        <authorList>
            <consortium name="RefSeq"/>
        </authorList>
    </citation>
    <scope>IDENTIFICATION</scope>
</reference>
<feature type="domain" description="Integrase zinc-binding" evidence="2">
    <location>
        <begin position="295"/>
        <end position="341"/>
    </location>
</feature>
<dbReference type="InterPro" id="IPR041588">
    <property type="entry name" value="Integrase_H2C2"/>
</dbReference>
<keyword evidence="4" id="KW-1185">Reference proteome</keyword>
<organism evidence="4 5">
    <name type="scientific">Hydra vulgaris</name>
    <name type="common">Hydra</name>
    <name type="synonym">Hydra attenuata</name>
    <dbReference type="NCBI Taxonomy" id="6087"/>
    <lineage>
        <taxon>Eukaryota</taxon>
        <taxon>Metazoa</taxon>
        <taxon>Cnidaria</taxon>
        <taxon>Hydrozoa</taxon>
        <taxon>Hydroidolina</taxon>
        <taxon>Anthoathecata</taxon>
        <taxon>Aplanulata</taxon>
        <taxon>Hydridae</taxon>
        <taxon>Hydra</taxon>
    </lineage>
</organism>
<dbReference type="Gene3D" id="1.10.340.70">
    <property type="match status" value="1"/>
</dbReference>
<dbReference type="InterPro" id="IPR036397">
    <property type="entry name" value="RNaseH_sf"/>
</dbReference>
<dbReference type="GeneID" id="136087678"/>